<evidence type="ECO:0000256" key="6">
    <source>
        <dbReference type="ARBA" id="ARBA00050776"/>
    </source>
</evidence>
<evidence type="ECO:0000313" key="9">
    <source>
        <dbReference type="Proteomes" id="UP001301012"/>
    </source>
</evidence>
<dbReference type="PANTHER" id="PTHR43586:SF4">
    <property type="entry name" value="ISOPENICILLIN N EPIMERASE"/>
    <property type="match status" value="1"/>
</dbReference>
<name>A0ABT7E996_9FIRM</name>
<reference evidence="8 9" key="1">
    <citation type="submission" date="2023-05" db="EMBL/GenBank/DDBJ databases">
        <title>Rombocin, a short stable natural nisin variant, displays selective antimicrobial activity against Listeria monocytogenes and employs dual mode of action to kill target bacterial strains.</title>
        <authorList>
            <person name="Wambui J."/>
            <person name="Stephan R."/>
            <person name="Kuipers O.P."/>
        </authorList>
    </citation>
    <scope>NUCLEOTIDE SEQUENCE [LARGE SCALE GENOMIC DNA]</scope>
    <source>
        <strain evidence="8 9">RC002</strain>
    </source>
</reference>
<dbReference type="Gene3D" id="3.90.1150.10">
    <property type="entry name" value="Aspartate Aminotransferase, domain 1"/>
    <property type="match status" value="1"/>
</dbReference>
<comment type="cofactor">
    <cofactor evidence="1">
        <name>pyridoxal 5'-phosphate</name>
        <dbReference type="ChEBI" id="CHEBI:597326"/>
    </cofactor>
</comment>
<keyword evidence="8" id="KW-0032">Aminotransferase</keyword>
<dbReference type="InterPro" id="IPR010969">
    <property type="entry name" value="Cys_dSase-rel_unknwn_funct"/>
</dbReference>
<gene>
    <name evidence="8" type="ORF">QOZ84_00830</name>
</gene>
<dbReference type="NCBIfam" id="TIGR01977">
    <property type="entry name" value="am_tr_V_EF2568"/>
    <property type="match status" value="1"/>
</dbReference>
<dbReference type="EC" id="2.8.1.7" evidence="3"/>
<evidence type="ECO:0000259" key="7">
    <source>
        <dbReference type="Pfam" id="PF00266"/>
    </source>
</evidence>
<dbReference type="Pfam" id="PF00266">
    <property type="entry name" value="Aminotran_5"/>
    <property type="match status" value="1"/>
</dbReference>
<dbReference type="InterPro" id="IPR015422">
    <property type="entry name" value="PyrdxlP-dep_Trfase_small"/>
</dbReference>
<dbReference type="InterPro" id="IPR016454">
    <property type="entry name" value="Cysteine_dSase"/>
</dbReference>
<keyword evidence="5" id="KW-0663">Pyridoxal phosphate</keyword>
<dbReference type="RefSeq" id="WP_284131063.1">
    <property type="nucleotide sequence ID" value="NZ_JASKYM010000001.1"/>
</dbReference>
<keyword evidence="9" id="KW-1185">Reference proteome</keyword>
<comment type="caution">
    <text evidence="8">The sequence shown here is derived from an EMBL/GenBank/DDBJ whole genome shotgun (WGS) entry which is preliminary data.</text>
</comment>
<comment type="catalytic activity">
    <reaction evidence="6">
        <text>(sulfur carrier)-H + L-cysteine = (sulfur carrier)-SH + L-alanine</text>
        <dbReference type="Rhea" id="RHEA:43892"/>
        <dbReference type="Rhea" id="RHEA-COMP:14737"/>
        <dbReference type="Rhea" id="RHEA-COMP:14739"/>
        <dbReference type="ChEBI" id="CHEBI:29917"/>
        <dbReference type="ChEBI" id="CHEBI:35235"/>
        <dbReference type="ChEBI" id="CHEBI:57972"/>
        <dbReference type="ChEBI" id="CHEBI:64428"/>
        <dbReference type="EC" id="2.8.1.7"/>
    </reaction>
</comment>
<dbReference type="InterPro" id="IPR015424">
    <property type="entry name" value="PyrdxlP-dep_Trfase"/>
</dbReference>
<dbReference type="InterPro" id="IPR010970">
    <property type="entry name" value="Cys_dSase_SufS"/>
</dbReference>
<dbReference type="EMBL" id="JASKYM010000001">
    <property type="protein sequence ID" value="MDK2562075.1"/>
    <property type="molecule type" value="Genomic_DNA"/>
</dbReference>
<dbReference type="PANTHER" id="PTHR43586">
    <property type="entry name" value="CYSTEINE DESULFURASE"/>
    <property type="match status" value="1"/>
</dbReference>
<dbReference type="InterPro" id="IPR000192">
    <property type="entry name" value="Aminotrans_V_dom"/>
</dbReference>
<organism evidence="8 9">
    <name type="scientific">Romboutsia sedimentorum</name>
    <dbReference type="NCBI Taxonomy" id="1368474"/>
    <lineage>
        <taxon>Bacteria</taxon>
        <taxon>Bacillati</taxon>
        <taxon>Bacillota</taxon>
        <taxon>Clostridia</taxon>
        <taxon>Peptostreptococcales</taxon>
        <taxon>Peptostreptococcaceae</taxon>
        <taxon>Romboutsia</taxon>
    </lineage>
</organism>
<evidence type="ECO:0000256" key="1">
    <source>
        <dbReference type="ARBA" id="ARBA00001933"/>
    </source>
</evidence>
<evidence type="ECO:0000256" key="2">
    <source>
        <dbReference type="ARBA" id="ARBA00010447"/>
    </source>
</evidence>
<dbReference type="InterPro" id="IPR015421">
    <property type="entry name" value="PyrdxlP-dep_Trfase_major"/>
</dbReference>
<keyword evidence="4" id="KW-0808">Transferase</keyword>
<evidence type="ECO:0000256" key="4">
    <source>
        <dbReference type="ARBA" id="ARBA00022679"/>
    </source>
</evidence>
<dbReference type="CDD" id="cd06453">
    <property type="entry name" value="SufS_like"/>
    <property type="match status" value="1"/>
</dbReference>
<accession>A0ABT7E996</accession>
<dbReference type="SUPFAM" id="SSF53383">
    <property type="entry name" value="PLP-dependent transferases"/>
    <property type="match status" value="1"/>
</dbReference>
<proteinExistence type="inferred from homology"/>
<protein>
    <recommendedName>
        <fullName evidence="3">cysteine desulfurase</fullName>
        <ecNumber evidence="3">2.8.1.7</ecNumber>
    </recommendedName>
</protein>
<evidence type="ECO:0000256" key="5">
    <source>
        <dbReference type="ARBA" id="ARBA00022898"/>
    </source>
</evidence>
<dbReference type="PIRSF" id="PIRSF005572">
    <property type="entry name" value="NifS"/>
    <property type="match status" value="1"/>
</dbReference>
<sequence length="384" mass="42545">MQIYLDNAATSYPKPVAVADSVYNFMINNGTTSGRGSYKKAMESDRLIYETRKLIADLFNFNNTKKVIFTSNVTESLNLAINGILNEGDHVVTSSIEHNAVWRCLKTLERDKGISITKVKASKEGYTNPEDVEKSIRENTKLIIFTHASNVLGTIQPIREIGKIAKNHNIPFLVDAAQTAGAYPIDIQKDNINLLAFTGHKSLLGPMGTGGLVVNWDKNIQPLKAGGTGGDSAYEYQPDYYPNRLETGTLNVSGLVGLRESIKFINKESIETIHNKEKELVKYALNKLDKIDGLKIYGPKDSEKIVSVISFNIKDLRPEDVGFELDNKYSIMVRAGLHCAPNAHELIGTKATGCVRIGIGYFNKKEDIDILANSLIEIIKTYEI</sequence>
<feature type="domain" description="Aminotransferase class V" evidence="7">
    <location>
        <begin position="3"/>
        <end position="371"/>
    </location>
</feature>
<dbReference type="Gene3D" id="3.40.640.10">
    <property type="entry name" value="Type I PLP-dependent aspartate aminotransferase-like (Major domain)"/>
    <property type="match status" value="1"/>
</dbReference>
<dbReference type="Proteomes" id="UP001301012">
    <property type="component" value="Unassembled WGS sequence"/>
</dbReference>
<comment type="similarity">
    <text evidence="2">Belongs to the class-V pyridoxal-phosphate-dependent aminotransferase family. Csd subfamily.</text>
</comment>
<evidence type="ECO:0000256" key="3">
    <source>
        <dbReference type="ARBA" id="ARBA00012239"/>
    </source>
</evidence>
<dbReference type="GO" id="GO:0008483">
    <property type="term" value="F:transaminase activity"/>
    <property type="evidence" value="ECO:0007669"/>
    <property type="project" value="UniProtKB-KW"/>
</dbReference>
<evidence type="ECO:0000313" key="8">
    <source>
        <dbReference type="EMBL" id="MDK2562075.1"/>
    </source>
</evidence>